<dbReference type="PANTHER" id="PTHR34535:SF3">
    <property type="entry name" value="HYDROGENASE MATURATION FACTOR HYPA"/>
    <property type="match status" value="1"/>
</dbReference>
<gene>
    <name evidence="4" type="primary">hypA</name>
    <name evidence="5" type="ordered locus">Vdis_2326</name>
</gene>
<dbReference type="RefSeq" id="WP_013337419.1">
    <property type="nucleotide sequence ID" value="NC_014537.1"/>
</dbReference>
<reference evidence="6" key="2">
    <citation type="journal article" date="2010" name="Stand. Genomic Sci.">
        <title>Complete genome sequence of Vulcanisaeta distributa type strain (IC-017T).</title>
        <authorList>
            <person name="Mavromatis K."/>
            <person name="Sikorski J."/>
            <person name="Pabst E."/>
            <person name="Teshima H."/>
            <person name="Lapidus A."/>
            <person name="Lucas S."/>
            <person name="Nolan M."/>
            <person name="Glavina Del Rio T."/>
            <person name="Cheng J."/>
            <person name="Bruce D."/>
            <person name="Goodwin L."/>
            <person name="Pitluck S."/>
            <person name="Liolios K."/>
            <person name="Ivanova N."/>
            <person name="Mikhailova N."/>
            <person name="Pati A."/>
            <person name="Chen A."/>
            <person name="Palaniappan K."/>
            <person name="Land M."/>
            <person name="Hauser L."/>
            <person name="Chang Y."/>
            <person name="Jeffries C."/>
            <person name="Rohde M."/>
            <person name="Spring S."/>
            <person name="Goker M."/>
            <person name="Wirth R."/>
            <person name="Woyke T."/>
            <person name="Bristow J."/>
            <person name="Eisen J."/>
            <person name="Markowitz V."/>
            <person name="Hugenholtz P."/>
            <person name="Klenk H."/>
            <person name="Kyrpides N."/>
        </authorList>
    </citation>
    <scope>NUCLEOTIDE SEQUENCE [LARGE SCALE GENOMIC DNA]</scope>
    <source>
        <strain evidence="6">DSM 14429 / JCM 11212 / NBRC 100878 / IC-017</strain>
    </source>
</reference>
<feature type="binding site" evidence="4">
    <location>
        <position position="2"/>
    </location>
    <ligand>
        <name>Ni(2+)</name>
        <dbReference type="ChEBI" id="CHEBI:49786"/>
    </ligand>
</feature>
<evidence type="ECO:0000256" key="2">
    <source>
        <dbReference type="ARBA" id="ARBA00022723"/>
    </source>
</evidence>
<dbReference type="HAMAP" id="MF_00213">
    <property type="entry name" value="HypA_HybF"/>
    <property type="match status" value="1"/>
</dbReference>
<sequence>MHEWSLASAIVESVDKWARENNVNNVIKVVVEIPSISMIDLEILKEAFDMLKQDSKLVKASLEVKVVAPKLRCRRCGYVLTDDDVKKQLNELMKDYGEEYPLHLIPDLAPALLKCPRCGSHDLEMEEPRIRVAEVVTE</sequence>
<dbReference type="Gene3D" id="3.30.2320.80">
    <property type="match status" value="1"/>
</dbReference>
<evidence type="ECO:0000313" key="5">
    <source>
        <dbReference type="EMBL" id="ADN51694.1"/>
    </source>
</evidence>
<keyword evidence="1 4" id="KW-0533">Nickel</keyword>
<dbReference type="GO" id="GO:0008270">
    <property type="term" value="F:zinc ion binding"/>
    <property type="evidence" value="ECO:0007669"/>
    <property type="project" value="UniProtKB-UniRule"/>
</dbReference>
<protein>
    <recommendedName>
        <fullName evidence="4">Hydrogenase maturation factor HypA</fullName>
    </recommendedName>
</protein>
<comment type="function">
    <text evidence="4">Involved in the maturation of [NiFe] hydrogenases. Required for nickel insertion into the metal center of the hydrogenase.</text>
</comment>
<evidence type="ECO:0000313" key="6">
    <source>
        <dbReference type="Proteomes" id="UP000006681"/>
    </source>
</evidence>
<dbReference type="GO" id="GO:0016151">
    <property type="term" value="F:nickel cation binding"/>
    <property type="evidence" value="ECO:0007669"/>
    <property type="project" value="UniProtKB-UniRule"/>
</dbReference>
<evidence type="ECO:0000256" key="1">
    <source>
        <dbReference type="ARBA" id="ARBA00022596"/>
    </source>
</evidence>
<reference evidence="5 6" key="1">
    <citation type="journal article" date="2010" name="Stand. Genomic Sci.">
        <title>Complete genome sequence of Vulcanisaeta distributa type strain (IC-017).</title>
        <authorList>
            <person name="Mavromatis K."/>
            <person name="Sikorski J."/>
            <person name="Pabst E."/>
            <person name="Teshima H."/>
            <person name="Lapidus A."/>
            <person name="Lucas S."/>
            <person name="Nolan M."/>
            <person name="Glavina Del Rio T."/>
            <person name="Cheng J.F."/>
            <person name="Bruce D."/>
            <person name="Goodwin L."/>
            <person name="Pitluck S."/>
            <person name="Liolios K."/>
            <person name="Ivanova N."/>
            <person name="Mikhailova N."/>
            <person name="Pati A."/>
            <person name="Chen A."/>
            <person name="Palaniappan K."/>
            <person name="Land M."/>
            <person name="Hauser L."/>
            <person name="Chang Y.J."/>
            <person name="Jeffries C.D."/>
            <person name="Rohde M."/>
            <person name="Spring S."/>
            <person name="Goker M."/>
            <person name="Wirth R."/>
            <person name="Woyke T."/>
            <person name="Bristow J."/>
            <person name="Eisen J.A."/>
            <person name="Markowitz V."/>
            <person name="Hugenholtz P."/>
            <person name="Klenk H.P."/>
            <person name="Kyrpides N.C."/>
        </authorList>
    </citation>
    <scope>NUCLEOTIDE SEQUENCE [LARGE SCALE GENOMIC DNA]</scope>
    <source>
        <strain evidence="6">DSM 14429 / JCM 11212 / NBRC 100878 / IC-017</strain>
    </source>
</reference>
<feature type="binding site" evidence="4">
    <location>
        <position position="76"/>
    </location>
    <ligand>
        <name>Zn(2+)</name>
        <dbReference type="ChEBI" id="CHEBI:29105"/>
    </ligand>
</feature>
<keyword evidence="6" id="KW-1185">Reference proteome</keyword>
<dbReference type="AlphaFoldDB" id="E1QQT2"/>
<dbReference type="Pfam" id="PF01155">
    <property type="entry name" value="HypA"/>
    <property type="match status" value="1"/>
</dbReference>
<feature type="binding site" evidence="4">
    <location>
        <position position="118"/>
    </location>
    <ligand>
        <name>Zn(2+)</name>
        <dbReference type="ChEBI" id="CHEBI:29105"/>
    </ligand>
</feature>
<keyword evidence="3 4" id="KW-0862">Zinc</keyword>
<keyword evidence="2 4" id="KW-0479">Metal-binding</keyword>
<organism evidence="5 6">
    <name type="scientific">Vulcanisaeta distributa (strain DSM 14429 / JCM 11212 / NBRC 100878 / IC-017)</name>
    <dbReference type="NCBI Taxonomy" id="572478"/>
    <lineage>
        <taxon>Archaea</taxon>
        <taxon>Thermoproteota</taxon>
        <taxon>Thermoprotei</taxon>
        <taxon>Thermoproteales</taxon>
        <taxon>Thermoproteaceae</taxon>
        <taxon>Vulcanisaeta</taxon>
    </lineage>
</organism>
<dbReference type="PANTHER" id="PTHR34535">
    <property type="entry name" value="HYDROGENASE MATURATION FACTOR HYPA"/>
    <property type="match status" value="1"/>
</dbReference>
<dbReference type="PIRSF" id="PIRSF004761">
    <property type="entry name" value="Hydrgn_mat_HypA"/>
    <property type="match status" value="1"/>
</dbReference>
<dbReference type="GeneID" id="9753281"/>
<feature type="binding site" evidence="4">
    <location>
        <position position="73"/>
    </location>
    <ligand>
        <name>Zn(2+)</name>
        <dbReference type="ChEBI" id="CHEBI:29105"/>
    </ligand>
</feature>
<dbReference type="STRING" id="572478.Vdis_2326"/>
<proteinExistence type="inferred from homology"/>
<dbReference type="OrthoDB" id="36835at2157"/>
<dbReference type="Proteomes" id="UP000006681">
    <property type="component" value="Chromosome"/>
</dbReference>
<name>E1QQT2_VULDI</name>
<dbReference type="KEGG" id="vdi:Vdis_2326"/>
<comment type="similarity">
    <text evidence="4">Belongs to the HypA/HybF family.</text>
</comment>
<feature type="binding site" evidence="4">
    <location>
        <position position="115"/>
    </location>
    <ligand>
        <name>Zn(2+)</name>
        <dbReference type="ChEBI" id="CHEBI:29105"/>
    </ligand>
</feature>
<dbReference type="HOGENOM" id="CLU_126929_2_0_2"/>
<dbReference type="EMBL" id="CP002100">
    <property type="protein sequence ID" value="ADN51694.1"/>
    <property type="molecule type" value="Genomic_DNA"/>
</dbReference>
<accession>E1QQT2</accession>
<evidence type="ECO:0000256" key="3">
    <source>
        <dbReference type="ARBA" id="ARBA00022833"/>
    </source>
</evidence>
<dbReference type="InterPro" id="IPR000688">
    <property type="entry name" value="HypA/HybF"/>
</dbReference>
<dbReference type="eggNOG" id="arCOG04426">
    <property type="taxonomic scope" value="Archaea"/>
</dbReference>
<evidence type="ECO:0000256" key="4">
    <source>
        <dbReference type="HAMAP-Rule" id="MF_00213"/>
    </source>
</evidence>
<dbReference type="GO" id="GO:0051604">
    <property type="term" value="P:protein maturation"/>
    <property type="evidence" value="ECO:0007669"/>
    <property type="project" value="InterPro"/>
</dbReference>